<dbReference type="PROSITE" id="PS50928">
    <property type="entry name" value="ABC_TM1"/>
    <property type="match status" value="1"/>
</dbReference>
<gene>
    <name evidence="10" type="primary">ABC.MS.P</name>
</gene>
<evidence type="ECO:0000256" key="1">
    <source>
        <dbReference type="ARBA" id="ARBA00004651"/>
    </source>
</evidence>
<evidence type="ECO:0000256" key="2">
    <source>
        <dbReference type="ARBA" id="ARBA00022448"/>
    </source>
</evidence>
<dbReference type="Gene3D" id="3.40.190.10">
    <property type="entry name" value="Periplasmic binding protein-like II"/>
    <property type="match status" value="2"/>
</dbReference>
<reference evidence="10" key="1">
    <citation type="journal article" date="2014" name="Genome Biol. Evol.">
        <title>Pangenome evidence for extensive interdomain horizontal transfer affecting lineage core and shell genes in uncultured planktonic thaumarchaeota and euryarchaeota.</title>
        <authorList>
            <person name="Deschamps P."/>
            <person name="Zivanovic Y."/>
            <person name="Moreira D."/>
            <person name="Rodriguez-Valera F."/>
            <person name="Lopez-Garcia P."/>
        </authorList>
    </citation>
    <scope>NUCLEOTIDE SEQUENCE</scope>
</reference>
<dbReference type="SUPFAM" id="SSF53850">
    <property type="entry name" value="Periplasmic binding protein-like II"/>
    <property type="match status" value="1"/>
</dbReference>
<evidence type="ECO:0000256" key="5">
    <source>
        <dbReference type="ARBA" id="ARBA00022692"/>
    </source>
</evidence>
<keyword evidence="5 8" id="KW-0812">Transmembrane</keyword>
<protein>
    <submittedName>
        <fullName evidence="10">Binding-protein-dependent transporter inner membrane protein (ABC.MS.P)</fullName>
    </submittedName>
</protein>
<keyword evidence="4" id="KW-0762">Sugar transport</keyword>
<evidence type="ECO:0000256" key="4">
    <source>
        <dbReference type="ARBA" id="ARBA00022597"/>
    </source>
</evidence>
<dbReference type="SUPFAM" id="SSF160964">
    <property type="entry name" value="MalF N-terminal region-like"/>
    <property type="match status" value="1"/>
</dbReference>
<evidence type="ECO:0000256" key="6">
    <source>
        <dbReference type="ARBA" id="ARBA00022989"/>
    </source>
</evidence>
<dbReference type="InterPro" id="IPR000515">
    <property type="entry name" value="MetI-like"/>
</dbReference>
<feature type="transmembrane region" description="Helical" evidence="8">
    <location>
        <begin position="553"/>
        <end position="573"/>
    </location>
</feature>
<dbReference type="PANTHER" id="PTHR47314">
    <property type="entry name" value="MALTOSE/MALTODEXTRIN TRANSPORT SYSTEM PERMEASE PROTEIN MALF"/>
    <property type="match status" value="1"/>
</dbReference>
<accession>A0A075GR87</accession>
<dbReference type="SUPFAM" id="SSF161098">
    <property type="entry name" value="MetI-like"/>
    <property type="match status" value="1"/>
</dbReference>
<sequence length="870" mass="95124">MDGLIVASKGRLTLILAALLLIASLAAIANNSLNQSSDSSNDDLELNNYFQTNARSEAEITLSVWYTFASESKEEETYLDAIAGFEQANPHITVESTMVPYGNADQLFMTAAQGGEAPDLVRLSSDQLGKIGEVRVDGYPLLEDLRPHLTPNQRSQFDQRAVSGMYYGESLLGIPASQDCLSLVYNKAIFDAQGMDYPNDNWTNDDLLSAAENLTNGDVQGLALPVKVAYWWFPFQEGFGGHLFDENGNPTLDSNGSAEAVDWLFALEKEHGVVATGTQIESMKSQFITSKAAMIVDGPWNWATYESSRLDVGQSLLPIVEQSGLRSSPLVTYKGWSVTKQSAQKVASTDLALWLSSPSVQRDFALDTYTMPTSIELYTDPQITENDVISGFLAQAQVGTPAPTTRGMALVYGPLGTAFEQVYTDSSTSQQALSGANTELISLLSESQQAEASQLVEGYRTISVSFNDESGYDLYRISFDGEEHSTYPNNADCYNSGIQWNCNLTGMIPGKMHDILVVGEGLNGTPTSTTLLTLNMSSDVQDEIPPPADTSPILFAVGSIVFSLIALLSFLRWRDARAGKTRSKLAHFYVAPALVALAVLTFYPVFYGIWLSFTNADQTHLGEQAWVGLANFVEVFTESGFIRVTLFTLIWTVVNVSAHIGLGLLLAILLNNKHVRGRVAYRTVLLLPWAIPSYISVLVWRGMLEPAGLVNDILGTDFNFLADPTGAKALVIMVNIWLGVPFMMMSLSGALQSLPQEMYEAAELDGISSWRQFRHLTLPNLKSAMVPLSLLGFIWTFNMFNVIYLMTDGGPDLYFGEPGSTDILITYVYDIAFRDGAYGVAAAWSVVIFLMLLGFSVVYMKQTNATEAVA</sequence>
<proteinExistence type="inferred from homology"/>
<keyword evidence="3" id="KW-1003">Cell membrane</keyword>
<feature type="transmembrane region" description="Helical" evidence="8">
    <location>
        <begin position="641"/>
        <end position="667"/>
    </location>
</feature>
<evidence type="ECO:0000256" key="7">
    <source>
        <dbReference type="ARBA" id="ARBA00023136"/>
    </source>
</evidence>
<evidence type="ECO:0000259" key="9">
    <source>
        <dbReference type="PROSITE" id="PS50928"/>
    </source>
</evidence>
<dbReference type="EMBL" id="KF900715">
    <property type="protein sequence ID" value="AIF04702.1"/>
    <property type="molecule type" value="Genomic_DNA"/>
</dbReference>
<dbReference type="Pfam" id="PF00528">
    <property type="entry name" value="BPD_transp_1"/>
    <property type="match status" value="1"/>
</dbReference>
<dbReference type="Gene3D" id="1.10.3720.10">
    <property type="entry name" value="MetI-like"/>
    <property type="match status" value="1"/>
</dbReference>
<dbReference type="GO" id="GO:0042956">
    <property type="term" value="P:maltodextrin transmembrane transport"/>
    <property type="evidence" value="ECO:0007669"/>
    <property type="project" value="TreeGrafter"/>
</dbReference>
<feature type="transmembrane region" description="Helical" evidence="8">
    <location>
        <begin position="837"/>
        <end position="860"/>
    </location>
</feature>
<dbReference type="Pfam" id="PF13416">
    <property type="entry name" value="SBP_bac_8"/>
    <property type="match status" value="1"/>
</dbReference>
<dbReference type="AlphaFoldDB" id="A0A075GR87"/>
<evidence type="ECO:0000313" key="10">
    <source>
        <dbReference type="EMBL" id="AIF04702.1"/>
    </source>
</evidence>
<evidence type="ECO:0000256" key="3">
    <source>
        <dbReference type="ARBA" id="ARBA00022475"/>
    </source>
</evidence>
<comment type="similarity">
    <text evidence="8">Belongs to the binding-protein-dependent transport system permease family.</text>
</comment>
<organism evidence="10">
    <name type="scientific">uncultured marine group II/III euryarchaeote KM3_175_H12</name>
    <dbReference type="NCBI Taxonomy" id="1457933"/>
    <lineage>
        <taxon>Archaea</taxon>
        <taxon>Methanobacteriati</taxon>
        <taxon>Methanobacteriota</taxon>
        <taxon>environmental samples</taxon>
    </lineage>
</organism>
<keyword evidence="6 8" id="KW-1133">Transmembrane helix</keyword>
<comment type="subcellular location">
    <subcellularLocation>
        <location evidence="1 8">Cell membrane</location>
        <topology evidence="1 8">Multi-pass membrane protein</topology>
    </subcellularLocation>
</comment>
<feature type="transmembrane region" description="Helical" evidence="8">
    <location>
        <begin position="784"/>
        <end position="806"/>
    </location>
</feature>
<dbReference type="GO" id="GO:0015423">
    <property type="term" value="F:ABC-type maltose transporter activity"/>
    <property type="evidence" value="ECO:0007669"/>
    <property type="project" value="TreeGrafter"/>
</dbReference>
<dbReference type="GO" id="GO:1990060">
    <property type="term" value="C:maltose transport complex"/>
    <property type="evidence" value="ECO:0007669"/>
    <property type="project" value="TreeGrafter"/>
</dbReference>
<dbReference type="InterPro" id="IPR035906">
    <property type="entry name" value="MetI-like_sf"/>
</dbReference>
<feature type="transmembrane region" description="Helical" evidence="8">
    <location>
        <begin position="729"/>
        <end position="751"/>
    </location>
</feature>
<feature type="transmembrane region" description="Helical" evidence="8">
    <location>
        <begin position="585"/>
        <end position="610"/>
    </location>
</feature>
<feature type="domain" description="ABC transmembrane type-1" evidence="9">
    <location>
        <begin position="645"/>
        <end position="859"/>
    </location>
</feature>
<dbReference type="InterPro" id="IPR006059">
    <property type="entry name" value="SBP"/>
</dbReference>
<dbReference type="PANTHER" id="PTHR47314:SF1">
    <property type="entry name" value="MALTOSE_MALTODEXTRIN TRANSPORT SYSTEM PERMEASE PROTEIN MALF"/>
    <property type="match status" value="1"/>
</dbReference>
<dbReference type="CDD" id="cd06261">
    <property type="entry name" value="TM_PBP2"/>
    <property type="match status" value="1"/>
</dbReference>
<evidence type="ECO:0000256" key="8">
    <source>
        <dbReference type="RuleBase" id="RU363032"/>
    </source>
</evidence>
<keyword evidence="2 8" id="KW-0813">Transport</keyword>
<feature type="transmembrane region" description="Helical" evidence="8">
    <location>
        <begin position="679"/>
        <end position="700"/>
    </location>
</feature>
<keyword evidence="7 8" id="KW-0472">Membrane</keyword>
<name>A0A075GR87_9EURY</name>